<feature type="domain" description="NAD(P)-binding" evidence="1">
    <location>
        <begin position="25"/>
        <end position="169"/>
    </location>
</feature>
<dbReference type="InterPro" id="IPR036291">
    <property type="entry name" value="NAD(P)-bd_dom_sf"/>
</dbReference>
<name>A0A6I8LXY2_9PSEU</name>
<protein>
    <recommendedName>
        <fullName evidence="1">NAD(P)-binding domain-containing protein</fullName>
    </recommendedName>
</protein>
<reference evidence="2 3" key="1">
    <citation type="submission" date="2019-09" db="EMBL/GenBank/DDBJ databases">
        <authorList>
            <person name="Leyn A S."/>
        </authorList>
    </citation>
    <scope>NUCLEOTIDE SEQUENCE [LARGE SCALE GENOMIC DNA]</scope>
    <source>
        <strain evidence="2">AA231_1</strain>
    </source>
</reference>
<dbReference type="RefSeq" id="WP_196425660.1">
    <property type="nucleotide sequence ID" value="NZ_CABVGP010000002.1"/>
</dbReference>
<sequence length="249" mass="26056">MRIAVAGADELVGPHVIEAARRRGHAVVALAGVDLLDEDGLSAELEGVDVVIDVSNSASLDEQAARRFFTSAAATLQRVGAERGVRHIVTLSVVGIDDTGFGYFRAKVEHERAAGSGPVPATIVRATHFHEFPGQLVGRTRDGGHATVFDLRVQTVAATAVAAALVEVAERPAQGRTPDIAGPAPAEVLDLARAFVDHFDLRLELRIDQHTVTGIAEDGLLPQAGATILGPSYTEWLDSPEAAALAADG</sequence>
<gene>
    <name evidence="2" type="ORF">AA23TX_07042</name>
</gene>
<dbReference type="EMBL" id="CABVGP010000002">
    <property type="protein sequence ID" value="VVJ22030.1"/>
    <property type="molecule type" value="Genomic_DNA"/>
</dbReference>
<dbReference type="AlphaFoldDB" id="A0A6I8LXY2"/>
<evidence type="ECO:0000259" key="1">
    <source>
        <dbReference type="Pfam" id="PF13460"/>
    </source>
</evidence>
<dbReference type="Pfam" id="PF13460">
    <property type="entry name" value="NAD_binding_10"/>
    <property type="match status" value="1"/>
</dbReference>
<evidence type="ECO:0000313" key="2">
    <source>
        <dbReference type="EMBL" id="VVJ22030.1"/>
    </source>
</evidence>
<proteinExistence type="predicted"/>
<dbReference type="Proteomes" id="UP000399805">
    <property type="component" value="Unassembled WGS sequence"/>
</dbReference>
<organism evidence="2 3">
    <name type="scientific">Amycolatopsis camponoti</name>
    <dbReference type="NCBI Taxonomy" id="2606593"/>
    <lineage>
        <taxon>Bacteria</taxon>
        <taxon>Bacillati</taxon>
        <taxon>Actinomycetota</taxon>
        <taxon>Actinomycetes</taxon>
        <taxon>Pseudonocardiales</taxon>
        <taxon>Pseudonocardiaceae</taxon>
        <taxon>Amycolatopsis</taxon>
    </lineage>
</organism>
<accession>A0A6I8LXY2</accession>
<evidence type="ECO:0000313" key="3">
    <source>
        <dbReference type="Proteomes" id="UP000399805"/>
    </source>
</evidence>
<keyword evidence="3" id="KW-1185">Reference proteome</keyword>
<dbReference type="SUPFAM" id="SSF51735">
    <property type="entry name" value="NAD(P)-binding Rossmann-fold domains"/>
    <property type="match status" value="1"/>
</dbReference>
<dbReference type="Gene3D" id="3.40.50.720">
    <property type="entry name" value="NAD(P)-binding Rossmann-like Domain"/>
    <property type="match status" value="1"/>
</dbReference>
<dbReference type="InterPro" id="IPR016040">
    <property type="entry name" value="NAD(P)-bd_dom"/>
</dbReference>